<organism evidence="8 9">
    <name type="scientific">Papilio machaon</name>
    <name type="common">Old World swallowtail butterfly</name>
    <dbReference type="NCBI Taxonomy" id="76193"/>
    <lineage>
        <taxon>Eukaryota</taxon>
        <taxon>Metazoa</taxon>
        <taxon>Ecdysozoa</taxon>
        <taxon>Arthropoda</taxon>
        <taxon>Hexapoda</taxon>
        <taxon>Insecta</taxon>
        <taxon>Pterygota</taxon>
        <taxon>Neoptera</taxon>
        <taxon>Endopterygota</taxon>
        <taxon>Lepidoptera</taxon>
        <taxon>Glossata</taxon>
        <taxon>Ditrysia</taxon>
        <taxon>Papilionoidea</taxon>
        <taxon>Papilionidae</taxon>
        <taxon>Papilioninae</taxon>
        <taxon>Papilio</taxon>
    </lineage>
</organism>
<dbReference type="AlphaFoldDB" id="A0A194RJ71"/>
<keyword evidence="2 6" id="KW-0812">Transmembrane</keyword>
<feature type="transmembrane region" description="Helical" evidence="6">
    <location>
        <begin position="278"/>
        <end position="300"/>
    </location>
</feature>
<dbReference type="Pfam" id="PF01490">
    <property type="entry name" value="Aa_trans"/>
    <property type="match status" value="1"/>
</dbReference>
<dbReference type="PANTHER" id="PTHR22950">
    <property type="entry name" value="AMINO ACID TRANSPORTER"/>
    <property type="match status" value="1"/>
</dbReference>
<feature type="transmembrane region" description="Helical" evidence="6">
    <location>
        <begin position="214"/>
        <end position="236"/>
    </location>
</feature>
<evidence type="ECO:0000256" key="3">
    <source>
        <dbReference type="ARBA" id="ARBA00022989"/>
    </source>
</evidence>
<dbReference type="PANTHER" id="PTHR22950:SF460">
    <property type="entry name" value="PROTON-COUPLED AMINO ACID TRANSPORTER 4-LIKE PROTEIN"/>
    <property type="match status" value="1"/>
</dbReference>
<evidence type="ECO:0000256" key="2">
    <source>
        <dbReference type="ARBA" id="ARBA00022692"/>
    </source>
</evidence>
<dbReference type="InterPro" id="IPR013057">
    <property type="entry name" value="AA_transpt_TM"/>
</dbReference>
<feature type="transmembrane region" description="Helical" evidence="6">
    <location>
        <begin position="185"/>
        <end position="208"/>
    </location>
</feature>
<evidence type="ECO:0000256" key="1">
    <source>
        <dbReference type="ARBA" id="ARBA00004141"/>
    </source>
</evidence>
<keyword evidence="9" id="KW-1185">Reference proteome</keyword>
<evidence type="ECO:0000256" key="4">
    <source>
        <dbReference type="ARBA" id="ARBA00023136"/>
    </source>
</evidence>
<feature type="domain" description="Amino acid transporter transmembrane" evidence="7">
    <location>
        <begin position="186"/>
        <end position="432"/>
    </location>
</feature>
<dbReference type="Proteomes" id="UP000053240">
    <property type="component" value="Unassembled WGS sequence"/>
</dbReference>
<feature type="transmembrane region" description="Helical" evidence="6">
    <location>
        <begin position="320"/>
        <end position="340"/>
    </location>
</feature>
<dbReference type="GO" id="GO:0005774">
    <property type="term" value="C:vacuolar membrane"/>
    <property type="evidence" value="ECO:0007669"/>
    <property type="project" value="TreeGrafter"/>
</dbReference>
<dbReference type="EMBL" id="KQ460124">
    <property type="protein sequence ID" value="KPJ17602.1"/>
    <property type="molecule type" value="Genomic_DNA"/>
</dbReference>
<evidence type="ECO:0000313" key="9">
    <source>
        <dbReference type="Proteomes" id="UP000053240"/>
    </source>
</evidence>
<evidence type="ECO:0000313" key="8">
    <source>
        <dbReference type="EMBL" id="KPJ17602.1"/>
    </source>
</evidence>
<evidence type="ECO:0000259" key="7">
    <source>
        <dbReference type="Pfam" id="PF01490"/>
    </source>
</evidence>
<sequence length="632" mass="70721">MESQIVAALMCTPLRRTYINQVLSSGYEDIQRYDDVPQRFNSNAESFEIKEPTDQYKIESMAGDVTDLLGSNVHFRQPGTYDDYGRRLLFFNDNGNRKNSILENDNLTPMKAPPELVLALAKLSAKRQANTVVDPLEELAKRSIVRTGARPTPEPGREFKLVARTQAEEDAYDIRANRQMPKPSGLIGSIAHLVKGALGGGILSGHVAWMTAGLWVAVPVSLVCGIYMFYCLYILVKSAQILYKRTRVPVMTYPDVGEAACACHSNPSVSKYSKTFRYMIDAMICIDLFGACATYQIIIAKSLKQLVENSQTTSMEGLNGLPGLRVYLAGLVPFVILICLIRHLKWLAPLSIVANMVVLFCIIVAVYYAFDNNPSLTGMVPYTSFYNFFEFIGMAVFSMSCAAVIIPIENNMKDPSKYHIALSIGMCWLTYMCNEVNTEITGLLSRLYRNAAQNNRPLVLVIDRSSQQNLKYPLEANDLLQSSDEKEGGTPAIFLIKNFRSQPQKPIITGQEYKNKLYKGQYQTKSNLQKYKGNRGKLRVYGSTPSPVLKSLLRFKNEVNCEANNECQQECEENYSGAKLANCENNCDEDFECEPEEEPDDCDPESNDCDENQNPSTRGELLATAKPSCTRC</sequence>
<comment type="subcellular location">
    <subcellularLocation>
        <location evidence="1">Membrane</location>
        <topology evidence="1">Multi-pass membrane protein</topology>
    </subcellularLocation>
</comment>
<name>A0A194RJ71_PAPMA</name>
<gene>
    <name evidence="8" type="ORF">RR48_07090</name>
</gene>
<evidence type="ECO:0000256" key="6">
    <source>
        <dbReference type="SAM" id="Phobius"/>
    </source>
</evidence>
<evidence type="ECO:0000256" key="5">
    <source>
        <dbReference type="SAM" id="MobiDB-lite"/>
    </source>
</evidence>
<proteinExistence type="predicted"/>
<keyword evidence="4 6" id="KW-0472">Membrane</keyword>
<feature type="compositionally biased region" description="Acidic residues" evidence="5">
    <location>
        <begin position="596"/>
        <end position="611"/>
    </location>
</feature>
<dbReference type="InParanoid" id="A0A194RJ71"/>
<dbReference type="GO" id="GO:0015179">
    <property type="term" value="F:L-amino acid transmembrane transporter activity"/>
    <property type="evidence" value="ECO:0007669"/>
    <property type="project" value="TreeGrafter"/>
</dbReference>
<protein>
    <submittedName>
        <fullName evidence="8">Proton-coupled amino acid transporter 4</fullName>
    </submittedName>
</protein>
<feature type="transmembrane region" description="Helical" evidence="6">
    <location>
        <begin position="388"/>
        <end position="408"/>
    </location>
</feature>
<feature type="region of interest" description="Disordered" evidence="5">
    <location>
        <begin position="596"/>
        <end position="621"/>
    </location>
</feature>
<accession>A0A194RJ71</accession>
<keyword evidence="3 6" id="KW-1133">Transmembrane helix</keyword>
<feature type="transmembrane region" description="Helical" evidence="6">
    <location>
        <begin position="347"/>
        <end position="368"/>
    </location>
</feature>
<reference evidence="8 9" key="1">
    <citation type="journal article" date="2015" name="Nat. Commun.">
        <title>Outbred genome sequencing and CRISPR/Cas9 gene editing in butterflies.</title>
        <authorList>
            <person name="Li X."/>
            <person name="Fan D."/>
            <person name="Zhang W."/>
            <person name="Liu G."/>
            <person name="Zhang L."/>
            <person name="Zhao L."/>
            <person name="Fang X."/>
            <person name="Chen L."/>
            <person name="Dong Y."/>
            <person name="Chen Y."/>
            <person name="Ding Y."/>
            <person name="Zhao R."/>
            <person name="Feng M."/>
            <person name="Zhu Y."/>
            <person name="Feng Y."/>
            <person name="Jiang X."/>
            <person name="Zhu D."/>
            <person name="Xiang H."/>
            <person name="Feng X."/>
            <person name="Li S."/>
            <person name="Wang J."/>
            <person name="Zhang G."/>
            <person name="Kronforst M.R."/>
            <person name="Wang W."/>
        </authorList>
    </citation>
    <scope>NUCLEOTIDE SEQUENCE [LARGE SCALE GENOMIC DNA]</scope>
    <source>
        <strain evidence="8">Ya'a_city_454_Pm</strain>
        <tissue evidence="8">Whole body</tissue>
    </source>
</reference>